<keyword evidence="2" id="KW-1185">Reference proteome</keyword>
<comment type="caution">
    <text evidence="1">The sequence shown here is derived from an EMBL/GenBank/DDBJ whole genome shotgun (WGS) entry which is preliminary data.</text>
</comment>
<evidence type="ECO:0008006" key="3">
    <source>
        <dbReference type="Google" id="ProtNLM"/>
    </source>
</evidence>
<evidence type="ECO:0000313" key="1">
    <source>
        <dbReference type="EMBL" id="RKN82423.1"/>
    </source>
</evidence>
<accession>A0A3B0C9S9</accession>
<evidence type="ECO:0000313" key="2">
    <source>
        <dbReference type="Proteomes" id="UP000276603"/>
    </source>
</evidence>
<dbReference type="RefSeq" id="WP_120709614.1">
    <property type="nucleotide sequence ID" value="NZ_RBCJ01000001.1"/>
</dbReference>
<dbReference type="OrthoDB" id="9808753at2"/>
<dbReference type="Proteomes" id="UP000276603">
    <property type="component" value="Unassembled WGS sequence"/>
</dbReference>
<reference evidence="1 2" key="1">
    <citation type="submission" date="2018-10" db="EMBL/GenBank/DDBJ databases">
        <title>Ulvibacterium marinum gen. nov., sp. nov., a novel marine bacterium of the family Flavobacteriaceae, isolated from a culture of the green alga Ulva prolifera.</title>
        <authorList>
            <person name="Zhang Z."/>
        </authorList>
    </citation>
    <scope>NUCLEOTIDE SEQUENCE [LARGE SCALE GENOMIC DNA]</scope>
    <source>
        <strain evidence="1 2">CCMM003</strain>
    </source>
</reference>
<dbReference type="EMBL" id="RBCJ01000001">
    <property type="protein sequence ID" value="RKN82423.1"/>
    <property type="molecule type" value="Genomic_DNA"/>
</dbReference>
<protein>
    <recommendedName>
        <fullName evidence="3">Peptidase S74 domain-containing protein</fullName>
    </recommendedName>
</protein>
<name>A0A3B0C9S9_9FLAO</name>
<dbReference type="AlphaFoldDB" id="A0A3B0C9S9"/>
<organism evidence="1 2">
    <name type="scientific">Ulvibacterium marinum</name>
    <dbReference type="NCBI Taxonomy" id="2419782"/>
    <lineage>
        <taxon>Bacteria</taxon>
        <taxon>Pseudomonadati</taxon>
        <taxon>Bacteroidota</taxon>
        <taxon>Flavobacteriia</taxon>
        <taxon>Flavobacteriales</taxon>
        <taxon>Flavobacteriaceae</taxon>
        <taxon>Ulvibacterium</taxon>
    </lineage>
</organism>
<gene>
    <name evidence="1" type="ORF">D7Z94_00790</name>
</gene>
<proteinExistence type="predicted"/>
<sequence>MKTTQIFLFALIGINLTLKSQSIPVTGDGYHYYGPNSTWNEYLKVGGHERGTNRASIVATNGNLHIDSKNGFGLYLNHYSQGKTLINTQGGDVGIGTTVPGAKLHVNNGNNSYGTILANADESSFSLYAKTLVTQPANVESFRLGLKHGLNENNGYISFYRSTSVSGGFLGLATNGLERIRISKDGNVGIGTTSPDEKLTVKGKIHSEEVKVDLSVPGPDYVFKEGYDLRSLKEVQEHIRENGHLPNIPSAAEMEKNGVELGLMNMKLLEKIEELTLYLIHQNEEIFELRKKVEILENK</sequence>